<protein>
    <recommendedName>
        <fullName evidence="2 9">Acyl-homoserine-lactone synthase</fullName>
        <ecNumber evidence="1 9">2.3.1.184</ecNumber>
    </recommendedName>
    <alternativeName>
        <fullName evidence="9">Autoinducer synthesis protein</fullName>
    </alternativeName>
</protein>
<evidence type="ECO:0000256" key="5">
    <source>
        <dbReference type="ARBA" id="ARBA00022691"/>
    </source>
</evidence>
<dbReference type="RefSeq" id="WP_267144820.1">
    <property type="nucleotide sequence ID" value="NZ_JAODIL010000082.1"/>
</dbReference>
<evidence type="ECO:0000313" key="10">
    <source>
        <dbReference type="EMBL" id="MCU5779568.1"/>
    </source>
</evidence>
<dbReference type="PRINTS" id="PR01549">
    <property type="entry name" value="AUTOINDCRSYN"/>
</dbReference>
<evidence type="ECO:0000313" key="11">
    <source>
        <dbReference type="Proteomes" id="UP001064262"/>
    </source>
</evidence>
<evidence type="ECO:0000256" key="7">
    <source>
        <dbReference type="ARBA" id="ARBA00048576"/>
    </source>
</evidence>
<keyword evidence="6 8" id="KW-0071">Autoinducer synthesis</keyword>
<reference evidence="10" key="1">
    <citation type="submission" date="2022-09" db="EMBL/GenBank/DDBJ databases">
        <title>Winslowiella arboricola sp. nov., isolated from bleeding cankers on broadleaf hosts.</title>
        <authorList>
            <person name="Brady C."/>
            <person name="Kaur S."/>
            <person name="Crampton B."/>
            <person name="Maddock D."/>
            <person name="Arnold D."/>
            <person name="Denman S."/>
        </authorList>
    </citation>
    <scope>NUCLEOTIDE SEQUENCE</scope>
    <source>
        <strain evidence="10">BAC 15a-03b</strain>
    </source>
</reference>
<evidence type="ECO:0000256" key="1">
    <source>
        <dbReference type="ARBA" id="ARBA00012340"/>
    </source>
</evidence>
<dbReference type="EC" id="2.3.1.184" evidence="1 9"/>
<proteinExistence type="inferred from homology"/>
<dbReference type="AlphaFoldDB" id="A0A9J6PVN5"/>
<dbReference type="EMBL" id="JAODIM010000043">
    <property type="protein sequence ID" value="MCU5779568.1"/>
    <property type="molecule type" value="Genomic_DNA"/>
</dbReference>
<comment type="caution">
    <text evidence="10">The sequence shown here is derived from an EMBL/GenBank/DDBJ whole genome shotgun (WGS) entry which is preliminary data.</text>
</comment>
<evidence type="ECO:0000256" key="8">
    <source>
        <dbReference type="PROSITE-ProRule" id="PRU00533"/>
    </source>
</evidence>
<evidence type="ECO:0000256" key="3">
    <source>
        <dbReference type="ARBA" id="ARBA00022654"/>
    </source>
</evidence>
<dbReference type="PROSITE" id="PS00949">
    <property type="entry name" value="AUTOINDUCER_SYNTH_1"/>
    <property type="match status" value="1"/>
</dbReference>
<comment type="similarity">
    <text evidence="8 9">Belongs to the autoinducer synthase family.</text>
</comment>
<evidence type="ECO:0000256" key="9">
    <source>
        <dbReference type="RuleBase" id="RU361135"/>
    </source>
</evidence>
<dbReference type="InterPro" id="IPR018311">
    <property type="entry name" value="Autoind_synth_CS"/>
</dbReference>
<keyword evidence="4 9" id="KW-0808">Transferase</keyword>
<organism evidence="10 11">
    <name type="scientific">Winslowiella arboricola</name>
    <dbReference type="NCBI Taxonomy" id="2978220"/>
    <lineage>
        <taxon>Bacteria</taxon>
        <taxon>Pseudomonadati</taxon>
        <taxon>Pseudomonadota</taxon>
        <taxon>Gammaproteobacteria</taxon>
        <taxon>Enterobacterales</taxon>
        <taxon>Erwiniaceae</taxon>
        <taxon>Winslowiella</taxon>
    </lineage>
</organism>
<gene>
    <name evidence="10" type="ORF">N5923_18955</name>
</gene>
<dbReference type="InterPro" id="IPR016181">
    <property type="entry name" value="Acyl_CoA_acyltransferase"/>
</dbReference>
<sequence length="217" mass="25155">MLEIFDVSFDMISNNKMDEMFTLRKGTFKDRLNWAVKCTGEMEFDEYDGQHTHYLLGIKDENLICSVRFIEMQYPNMIDGTFASFFKDVKLPQGNYIESSRFFVDRARAKNLYPGKNPVAIMLFLAMVNYARNYHYDGILTIVSHPMLTILKRSGWGISVISQGISEKDKPVYLLHLPVDKENQQILIDRINQHDRSGSGTFNKWPLTLPLIKARAE</sequence>
<evidence type="ECO:0000256" key="4">
    <source>
        <dbReference type="ARBA" id="ARBA00022679"/>
    </source>
</evidence>
<evidence type="ECO:0000256" key="6">
    <source>
        <dbReference type="ARBA" id="ARBA00022929"/>
    </source>
</evidence>
<dbReference type="GO" id="GO:0061579">
    <property type="term" value="F:N-acyl homoserine lactone synthase activity"/>
    <property type="evidence" value="ECO:0007669"/>
    <property type="project" value="UniProtKB-UniRule"/>
</dbReference>
<dbReference type="GO" id="GO:0009372">
    <property type="term" value="P:quorum sensing"/>
    <property type="evidence" value="ECO:0007669"/>
    <property type="project" value="UniProtKB-UniRule"/>
</dbReference>
<dbReference type="Pfam" id="PF00765">
    <property type="entry name" value="Autoind_synth"/>
    <property type="match status" value="1"/>
</dbReference>
<dbReference type="PANTHER" id="PTHR39322">
    <property type="entry name" value="ACYL-HOMOSERINE-LACTONE SYNTHASE"/>
    <property type="match status" value="1"/>
</dbReference>
<keyword evidence="3 8" id="KW-0673">Quorum sensing</keyword>
<name>A0A9J6PVN5_9GAMM</name>
<accession>A0A9J6PVN5</accession>
<dbReference type="InterPro" id="IPR001690">
    <property type="entry name" value="Autoind_synthase"/>
</dbReference>
<dbReference type="SUPFAM" id="SSF55729">
    <property type="entry name" value="Acyl-CoA N-acyltransferases (Nat)"/>
    <property type="match status" value="1"/>
</dbReference>
<dbReference type="GO" id="GO:0007165">
    <property type="term" value="P:signal transduction"/>
    <property type="evidence" value="ECO:0007669"/>
    <property type="project" value="TreeGrafter"/>
</dbReference>
<dbReference type="PANTHER" id="PTHR39322:SF1">
    <property type="entry name" value="ISOVALERYL-HOMOSERINE LACTONE SYNTHASE"/>
    <property type="match status" value="1"/>
</dbReference>
<dbReference type="Gene3D" id="3.40.630.30">
    <property type="match status" value="1"/>
</dbReference>
<keyword evidence="5 9" id="KW-0949">S-adenosyl-L-methionine</keyword>
<dbReference type="PROSITE" id="PS51187">
    <property type="entry name" value="AUTOINDUCER_SYNTH_2"/>
    <property type="match status" value="1"/>
</dbReference>
<dbReference type="Proteomes" id="UP001064262">
    <property type="component" value="Unassembled WGS sequence"/>
</dbReference>
<comment type="catalytic activity">
    <reaction evidence="7 9">
        <text>a fatty acyl-[ACP] + S-adenosyl-L-methionine = an N-acyl-L-homoserine lactone + S-methyl-5'-thioadenosine + holo-[ACP] + H(+)</text>
        <dbReference type="Rhea" id="RHEA:10096"/>
        <dbReference type="Rhea" id="RHEA-COMP:9685"/>
        <dbReference type="Rhea" id="RHEA-COMP:14125"/>
        <dbReference type="ChEBI" id="CHEBI:15378"/>
        <dbReference type="ChEBI" id="CHEBI:17509"/>
        <dbReference type="ChEBI" id="CHEBI:55474"/>
        <dbReference type="ChEBI" id="CHEBI:59789"/>
        <dbReference type="ChEBI" id="CHEBI:64479"/>
        <dbReference type="ChEBI" id="CHEBI:138651"/>
        <dbReference type="EC" id="2.3.1.184"/>
    </reaction>
</comment>
<keyword evidence="11" id="KW-1185">Reference proteome</keyword>
<evidence type="ECO:0000256" key="2">
    <source>
        <dbReference type="ARBA" id="ARBA00018768"/>
    </source>
</evidence>